<gene>
    <name evidence="2" type="ORF">GCM10011401_07030</name>
</gene>
<evidence type="ECO:0000313" key="2">
    <source>
        <dbReference type="EMBL" id="GGE62542.1"/>
    </source>
</evidence>
<proteinExistence type="predicted"/>
<sequence length="83" mass="10126">MPQQFPPLPHAVSDRYTTDDRTGPNWEYMVVTCQPHESLKEVRRQLVDYAEYGKWELRRSRIYGGGVRKYWLRRRIMKVRRTL</sequence>
<reference evidence="2" key="2">
    <citation type="submission" date="2020-09" db="EMBL/GenBank/DDBJ databases">
        <authorList>
            <person name="Sun Q."/>
            <person name="Zhou Y."/>
        </authorList>
    </citation>
    <scope>NUCLEOTIDE SEQUENCE</scope>
    <source>
        <strain evidence="2">CGMCC 1.15388</strain>
    </source>
</reference>
<dbReference type="AlphaFoldDB" id="A0A917EMC9"/>
<name>A0A917EMC9_9MICC</name>
<dbReference type="RefSeq" id="WP_229658755.1">
    <property type="nucleotide sequence ID" value="NZ_BMIS01000002.1"/>
</dbReference>
<feature type="region of interest" description="Disordered" evidence="1">
    <location>
        <begin position="1"/>
        <end position="20"/>
    </location>
</feature>
<organism evidence="2 3">
    <name type="scientific">Nesterenkonia cremea</name>
    <dbReference type="NCBI Taxonomy" id="1882340"/>
    <lineage>
        <taxon>Bacteria</taxon>
        <taxon>Bacillati</taxon>
        <taxon>Actinomycetota</taxon>
        <taxon>Actinomycetes</taxon>
        <taxon>Micrococcales</taxon>
        <taxon>Micrococcaceae</taxon>
        <taxon>Nesterenkonia</taxon>
    </lineage>
</organism>
<evidence type="ECO:0000256" key="1">
    <source>
        <dbReference type="SAM" id="MobiDB-lite"/>
    </source>
</evidence>
<reference evidence="2" key="1">
    <citation type="journal article" date="2014" name="Int. J. Syst. Evol. Microbiol.">
        <title>Complete genome sequence of Corynebacterium casei LMG S-19264T (=DSM 44701T), isolated from a smear-ripened cheese.</title>
        <authorList>
            <consortium name="US DOE Joint Genome Institute (JGI-PGF)"/>
            <person name="Walter F."/>
            <person name="Albersmeier A."/>
            <person name="Kalinowski J."/>
            <person name="Ruckert C."/>
        </authorList>
    </citation>
    <scope>NUCLEOTIDE SEQUENCE</scope>
    <source>
        <strain evidence="2">CGMCC 1.15388</strain>
    </source>
</reference>
<comment type="caution">
    <text evidence="2">The sequence shown here is derived from an EMBL/GenBank/DDBJ whole genome shotgun (WGS) entry which is preliminary data.</text>
</comment>
<evidence type="ECO:0000313" key="3">
    <source>
        <dbReference type="Proteomes" id="UP000633136"/>
    </source>
</evidence>
<dbReference type="Pfam" id="PF18963">
    <property type="entry name" value="DUF5703"/>
    <property type="match status" value="1"/>
</dbReference>
<dbReference type="Proteomes" id="UP000633136">
    <property type="component" value="Unassembled WGS sequence"/>
</dbReference>
<dbReference type="EMBL" id="BMIS01000002">
    <property type="protein sequence ID" value="GGE62542.1"/>
    <property type="molecule type" value="Genomic_DNA"/>
</dbReference>
<keyword evidence="3" id="KW-1185">Reference proteome</keyword>
<protein>
    <submittedName>
        <fullName evidence="2">Uncharacterized protein</fullName>
    </submittedName>
</protein>
<dbReference type="InterPro" id="IPR043758">
    <property type="entry name" value="DUF5703"/>
</dbReference>
<accession>A0A917EMC9</accession>